<proteinExistence type="predicted"/>
<evidence type="ECO:0000313" key="3">
    <source>
        <dbReference type="Proteomes" id="UP000034539"/>
    </source>
</evidence>
<gene>
    <name evidence="2" type="ORF">UT63_C0005G0013</name>
</gene>
<feature type="signal peptide" evidence="1">
    <location>
        <begin position="1"/>
        <end position="23"/>
    </location>
</feature>
<sequence>MKKLIGLVGGIAMLAAASGPVLAADCEILTTGPSSTNRCRLSAKKKIDYKVNNKSTVSKTQVTTADTGTNTQNGNTVVTGGGVESGAVKANGTAELDANSVVLDVDQSAASGPSTGLVDTTGPKSTNKVKVVADKKVTLDVKNDSSITVTQVTTANSGHNSMNGNTVTSGTVYSGDAEANSTSKVFANYTEITVVQ</sequence>
<comment type="caution">
    <text evidence="2">The sequence shown here is derived from an EMBL/GenBank/DDBJ whole genome shotgun (WGS) entry which is preliminary data.</text>
</comment>
<protein>
    <submittedName>
        <fullName evidence="2">Uncharacterized protein</fullName>
    </submittedName>
</protein>
<organism evidence="2 3">
    <name type="scientific">Candidatus Gottesmanbacteria bacterium GW2011_GWC2_39_8</name>
    <dbReference type="NCBI Taxonomy" id="1618450"/>
    <lineage>
        <taxon>Bacteria</taxon>
        <taxon>Candidatus Gottesmaniibacteriota</taxon>
    </lineage>
</organism>
<dbReference type="Proteomes" id="UP000034539">
    <property type="component" value="Unassembled WGS sequence"/>
</dbReference>
<feature type="chain" id="PRO_5002534086" evidence="1">
    <location>
        <begin position="24"/>
        <end position="196"/>
    </location>
</feature>
<accession>A0A0G0Q1C7</accession>
<reference evidence="2 3" key="1">
    <citation type="journal article" date="2015" name="Nature">
        <title>rRNA introns, odd ribosomes, and small enigmatic genomes across a large radiation of phyla.</title>
        <authorList>
            <person name="Brown C.T."/>
            <person name="Hug L.A."/>
            <person name="Thomas B.C."/>
            <person name="Sharon I."/>
            <person name="Castelle C.J."/>
            <person name="Singh A."/>
            <person name="Wilkins M.J."/>
            <person name="Williams K.H."/>
            <person name="Banfield J.F."/>
        </authorList>
    </citation>
    <scope>NUCLEOTIDE SEQUENCE [LARGE SCALE GENOMIC DNA]</scope>
</reference>
<evidence type="ECO:0000313" key="2">
    <source>
        <dbReference type="EMBL" id="KKR34159.1"/>
    </source>
</evidence>
<evidence type="ECO:0000256" key="1">
    <source>
        <dbReference type="SAM" id="SignalP"/>
    </source>
</evidence>
<keyword evidence="1" id="KW-0732">Signal</keyword>
<dbReference type="AlphaFoldDB" id="A0A0G0Q1C7"/>
<dbReference type="EMBL" id="LBXN01000005">
    <property type="protein sequence ID" value="KKR34159.1"/>
    <property type="molecule type" value="Genomic_DNA"/>
</dbReference>
<name>A0A0G0Q1C7_9BACT</name>